<dbReference type="InterPro" id="IPR005062">
    <property type="entry name" value="SAC3/GANP/THP3_conserved"/>
</dbReference>
<feature type="region of interest" description="Disordered" evidence="1">
    <location>
        <begin position="153"/>
        <end position="174"/>
    </location>
</feature>
<evidence type="ECO:0000256" key="1">
    <source>
        <dbReference type="SAM" id="MobiDB-lite"/>
    </source>
</evidence>
<dbReference type="PANTHER" id="PTHR12436">
    <property type="entry name" value="80 KDA MCM3-ASSOCIATED PROTEIN"/>
    <property type="match status" value="1"/>
</dbReference>
<gene>
    <name evidence="3" type="ORF">PBIL07802_LOCUS28121</name>
</gene>
<dbReference type="GO" id="GO:0005634">
    <property type="term" value="C:nucleus"/>
    <property type="evidence" value="ECO:0007669"/>
    <property type="project" value="TreeGrafter"/>
</dbReference>
<name>A0A7S3LV82_9EUKA</name>
<feature type="compositionally biased region" description="Basic and acidic residues" evidence="1">
    <location>
        <begin position="120"/>
        <end position="134"/>
    </location>
</feature>
<feature type="compositionally biased region" description="Low complexity" evidence="1">
    <location>
        <begin position="160"/>
        <end position="174"/>
    </location>
</feature>
<dbReference type="EMBL" id="HBIB01042925">
    <property type="protein sequence ID" value="CAE0265783.1"/>
    <property type="molecule type" value="Transcribed_RNA"/>
</dbReference>
<dbReference type="PANTHER" id="PTHR12436:SF4">
    <property type="entry name" value="LEUKOCYTE RECEPTOR CLUSTER MEMBER 8"/>
    <property type="match status" value="1"/>
</dbReference>
<dbReference type="AlphaFoldDB" id="A0A7S3LV82"/>
<evidence type="ECO:0000259" key="2">
    <source>
        <dbReference type="Pfam" id="PF03399"/>
    </source>
</evidence>
<accession>A0A7S3LV82</accession>
<proteinExistence type="predicted"/>
<feature type="domain" description="SAC3/GANP/THP3 conserved" evidence="2">
    <location>
        <begin position="208"/>
        <end position="456"/>
    </location>
</feature>
<feature type="region of interest" description="Disordered" evidence="1">
    <location>
        <begin position="103"/>
        <end position="137"/>
    </location>
</feature>
<sequence>MEDDNDMVPALVAVVPQVPKSPVPVPPSKGSWPPSLRDYVQRCFSQSPDSKAKEELQKTLKIIIGEKASANKLWETDWSSMPIPPFCQYETRNAALDLRQELKTKKRKVGSQGPLTGRKKGSESYHARLREKGGNDSVDVEVWDEKRKRVERFDGKPTGSKKSSSSSKFYSRPSTSSIDAFSLRSLSTSSSSAPASSMEEWWQGKPIKGTSSKLEKPFLRSAGVPNPCDVRPPDVLKKAVELAKRKWLEREERQQRGESVDYHTVSEQFKAIRMDLMVQRVKSRFTVSVYEIHARLALENGDISEYNQCQTKLKELYQEDWYRNGEMGTREEPKNEFEFAAYRILYCTCRRDWQRLIEEMLQLSTAAKEHAAVKHALLVRKAVMTENYHKLFALYRSAPFMSSYVMDISVAEWRYKALKQSVQAFRPTVSVEFMAELLGMRTVSSAVEYLHNHGAVTKDTNGSHVVDAKASVSSITPVSLSSTLDVGQAAEEKQFFRK</sequence>
<organism evidence="3">
    <name type="scientific">Palpitomonas bilix</name>
    <dbReference type="NCBI Taxonomy" id="652834"/>
    <lineage>
        <taxon>Eukaryota</taxon>
        <taxon>Eukaryota incertae sedis</taxon>
    </lineage>
</organism>
<dbReference type="InterPro" id="IPR045107">
    <property type="entry name" value="SAC3/GANP/THP3"/>
</dbReference>
<evidence type="ECO:0000313" key="3">
    <source>
        <dbReference type="EMBL" id="CAE0265783.1"/>
    </source>
</evidence>
<reference evidence="3" key="1">
    <citation type="submission" date="2021-01" db="EMBL/GenBank/DDBJ databases">
        <authorList>
            <person name="Corre E."/>
            <person name="Pelletier E."/>
            <person name="Niang G."/>
            <person name="Scheremetjew M."/>
            <person name="Finn R."/>
            <person name="Kale V."/>
            <person name="Holt S."/>
            <person name="Cochrane G."/>
            <person name="Meng A."/>
            <person name="Brown T."/>
            <person name="Cohen L."/>
        </authorList>
    </citation>
    <scope>NUCLEOTIDE SEQUENCE</scope>
    <source>
        <strain evidence="3">NIES-2562</strain>
    </source>
</reference>
<protein>
    <recommendedName>
        <fullName evidence="2">SAC3/GANP/THP3 conserved domain-containing protein</fullName>
    </recommendedName>
</protein>
<dbReference type="Gene3D" id="1.25.40.990">
    <property type="match status" value="1"/>
</dbReference>
<dbReference type="Pfam" id="PF03399">
    <property type="entry name" value="SAC3_GANP"/>
    <property type="match status" value="1"/>
</dbReference>